<comment type="similarity">
    <text evidence="3 11">Belongs to the vitamin-B12 independent methionine synthase family.</text>
</comment>
<dbReference type="GO" id="GO:0003871">
    <property type="term" value="F:5-methyltetrahydropteroyltriglutamate-homocysteine S-methyltransferase activity"/>
    <property type="evidence" value="ECO:0007669"/>
    <property type="project" value="UniProtKB-UniRule"/>
</dbReference>
<evidence type="ECO:0000259" key="16">
    <source>
        <dbReference type="Pfam" id="PF01717"/>
    </source>
</evidence>
<feature type="domain" description="Cobalamin-independent methionine synthase MetE N-terminal" evidence="17">
    <location>
        <begin position="4"/>
        <end position="307"/>
    </location>
</feature>
<dbReference type="NCBIfam" id="NF003556">
    <property type="entry name" value="PRK05222.1"/>
    <property type="match status" value="1"/>
</dbReference>
<feature type="binding site" evidence="11">
    <location>
        <begin position="16"/>
        <end position="19"/>
    </location>
    <ligand>
        <name>5-methyltetrahydropteroyltri-L-glutamate</name>
        <dbReference type="ChEBI" id="CHEBI:58207"/>
    </ligand>
</feature>
<dbReference type="PANTHER" id="PTHR30519">
    <property type="entry name" value="5-METHYLTETRAHYDROPTEROYLTRIGLUTAMATE--HOMOCYSTEINE METHYLTRANSFERASE"/>
    <property type="match status" value="1"/>
</dbReference>
<feature type="active site" description="Proton donor" evidence="11 14">
    <location>
        <position position="692"/>
    </location>
</feature>
<dbReference type="CDD" id="cd03312">
    <property type="entry name" value="CIMS_N_terminal_like"/>
    <property type="match status" value="1"/>
</dbReference>
<dbReference type="HAMAP" id="MF_00172">
    <property type="entry name" value="Meth_synth"/>
    <property type="match status" value="1"/>
</dbReference>
<dbReference type="EMBL" id="QICN01000010">
    <property type="protein sequence ID" value="PXV65229.1"/>
    <property type="molecule type" value="Genomic_DNA"/>
</dbReference>
<dbReference type="InterPro" id="IPR038071">
    <property type="entry name" value="UROD/MetE-like_sf"/>
</dbReference>
<feature type="domain" description="Cobalamin-independent methionine synthase MetE C-terminal/archaeal" evidence="16">
    <location>
        <begin position="424"/>
        <end position="746"/>
    </location>
</feature>
<dbReference type="InterPro" id="IPR013215">
    <property type="entry name" value="Cbl-indep_Met_Synth_N"/>
</dbReference>
<comment type="cofactor">
    <cofactor evidence="11">
        <name>Zn(2+)</name>
        <dbReference type="ChEBI" id="CHEBI:29105"/>
    </cofactor>
    <text evidence="11">Binds 1 zinc ion per subunit.</text>
</comment>
<feature type="binding site" evidence="11">
    <location>
        <position position="482"/>
    </location>
    <ligand>
        <name>L-homocysteine</name>
        <dbReference type="ChEBI" id="CHEBI:58199"/>
    </ligand>
</feature>
<feature type="binding site" evidence="11 12">
    <location>
        <begin position="429"/>
        <end position="431"/>
    </location>
    <ligand>
        <name>L-homocysteine</name>
        <dbReference type="ChEBI" id="CHEBI:58199"/>
    </ligand>
</feature>
<feature type="binding site" evidence="11 12">
    <location>
        <position position="597"/>
    </location>
    <ligand>
        <name>L-homocysteine</name>
        <dbReference type="ChEBI" id="CHEBI:58199"/>
    </ligand>
</feature>
<accession>A0A318E823</accession>
<dbReference type="Gene3D" id="3.20.20.210">
    <property type="match status" value="2"/>
</dbReference>
<evidence type="ECO:0000256" key="3">
    <source>
        <dbReference type="ARBA" id="ARBA00009553"/>
    </source>
</evidence>
<dbReference type="CDD" id="cd03311">
    <property type="entry name" value="CIMS_C_terminal_like"/>
    <property type="match status" value="1"/>
</dbReference>
<dbReference type="PIRSF" id="PIRSF000382">
    <property type="entry name" value="MeTrfase_B12_ind"/>
    <property type="match status" value="1"/>
</dbReference>
<evidence type="ECO:0000256" key="11">
    <source>
        <dbReference type="HAMAP-Rule" id="MF_00172"/>
    </source>
</evidence>
<feature type="binding site" evidence="11">
    <location>
        <position position="641"/>
    </location>
    <ligand>
        <name>Zn(2+)</name>
        <dbReference type="ChEBI" id="CHEBI:29105"/>
        <note>catalytic</note>
    </ligand>
</feature>
<feature type="binding site" evidence="11 12">
    <location>
        <begin position="513"/>
        <end position="514"/>
    </location>
    <ligand>
        <name>5-methyltetrahydropteroyltri-L-glutamate</name>
        <dbReference type="ChEBI" id="CHEBI:58207"/>
    </ligand>
</feature>
<feature type="binding site" evidence="11">
    <location>
        <position position="110"/>
    </location>
    <ligand>
        <name>5-methyltetrahydropteroyltri-L-glutamate</name>
        <dbReference type="ChEBI" id="CHEBI:58207"/>
    </ligand>
</feature>
<evidence type="ECO:0000313" key="18">
    <source>
        <dbReference type="EMBL" id="PXV65229.1"/>
    </source>
</evidence>
<dbReference type="OrthoDB" id="244285at2"/>
<comment type="cofactor">
    <cofactor evidence="13">
        <name>Zn(2+)</name>
        <dbReference type="ChEBI" id="CHEBI:29105"/>
    </cofactor>
    <text evidence="13">Binds 2 Zn(2+) ions per subunit.</text>
</comment>
<feature type="binding site" evidence="11">
    <location>
        <position position="724"/>
    </location>
    <ligand>
        <name>Zn(2+)</name>
        <dbReference type="ChEBI" id="CHEBI:29105"/>
        <note>catalytic</note>
    </ligand>
</feature>
<comment type="pathway">
    <text evidence="2 11">Amino-acid biosynthesis; L-methionine biosynthesis via de novo pathway; L-methionine from L-homocysteine (MetE route): step 1/1.</text>
</comment>
<dbReference type="RefSeq" id="WP_110266271.1">
    <property type="nucleotide sequence ID" value="NZ_CAKZQT010000018.1"/>
</dbReference>
<keyword evidence="7 11" id="KW-0479">Metal-binding</keyword>
<name>A0A318E823_9GAMM</name>
<evidence type="ECO:0000313" key="19">
    <source>
        <dbReference type="Proteomes" id="UP000248330"/>
    </source>
</evidence>
<dbReference type="Proteomes" id="UP000248330">
    <property type="component" value="Unassembled WGS sequence"/>
</dbReference>
<gene>
    <name evidence="11" type="primary">metE</name>
    <name evidence="18" type="ORF">C8D93_11047</name>
</gene>
<keyword evidence="10 11" id="KW-0486">Methionine biosynthesis</keyword>
<evidence type="ECO:0000259" key="17">
    <source>
        <dbReference type="Pfam" id="PF08267"/>
    </source>
</evidence>
<dbReference type="EC" id="2.1.1.14" evidence="11"/>
<sequence>MTQAHVLGFPRIGAKRELKTAVEAYWKGVLDEAGLRAAGRELRLRHWALQKGAGLDLVTVGDFAFYDHLHNATALFSAAPARFGIERIDLPGYFAMARGTAAQPALAMKKWFDTNYHYIQPELSADTRFALNRDWLFPEVSEALAAGHTVKVVLPGPLTWLWLASGEAGFDKLRLLSPLLNVYYAAVEELKRRGVSWLQFDEPVLALDLPAEWQAAYPVVYRELAPAAPPILLATYFGSVAEHADLLQALPVAGLHLDLVRAPDQLDVFVNNTSEDKILSLGVVDGRNLWRTDLARVLSVLHPVKARLGTRLWLSASCSLLHVPHDLAQESRLDPRIRNWMAFAHQKLDELAVLRRALDDGEAAVWQALQASAQAIEDRRRAPSTTVAAVRARVAALRDDDARRASGFAQRIAAQQAVLGLPLLPTTTIGSFPQTADIRAARAAFKAGQLGETDYVAAMKAEIRLAVERQEQLGLDVLVHGEPERNDMVEYFGEQLDGYAFTQSGWVQSYGSRCVKPPVIYGDVSRPTPMTVEWSTYAQTLTDKPMKGMLSGPLTMLFWSFVRDDLPKQDVALQLALALRDEVVDLERAGIGVIQIDEPAIREGLPLKRADWPAYLDWAVRAFRIAASGVRDETQIHTHMCYSEFNDILPAIAALDADVITIETSRSRMKLLDGFAEFQYPNDIGPGVYDIHSPRVPAQAEMTALLERALKLVPAERLWVNPDCGLKTRGWPEVEAALARMVASARALRARWQAQPSASASASATADSGAEPSALLPSVT</sequence>
<feature type="binding site" evidence="11 12">
    <location>
        <position position="559"/>
    </location>
    <ligand>
        <name>5-methyltetrahydropteroyltri-L-glutamate</name>
        <dbReference type="ChEBI" id="CHEBI:58207"/>
    </ligand>
</feature>
<dbReference type="UniPathway" id="UPA00051">
    <property type="reaction ID" value="UER00082"/>
</dbReference>
<evidence type="ECO:0000256" key="6">
    <source>
        <dbReference type="ARBA" id="ARBA00022679"/>
    </source>
</evidence>
<organism evidence="18 19">
    <name type="scientific">Sinimarinibacterium flocculans</name>
    <dbReference type="NCBI Taxonomy" id="985250"/>
    <lineage>
        <taxon>Bacteria</taxon>
        <taxon>Pseudomonadati</taxon>
        <taxon>Pseudomonadota</taxon>
        <taxon>Gammaproteobacteria</taxon>
        <taxon>Nevskiales</taxon>
        <taxon>Nevskiaceae</taxon>
        <taxon>Sinimarinibacterium</taxon>
    </lineage>
</organism>
<feature type="binding site" evidence="11">
    <location>
        <position position="639"/>
    </location>
    <ligand>
        <name>Zn(2+)</name>
        <dbReference type="ChEBI" id="CHEBI:29105"/>
        <note>catalytic</note>
    </ligand>
</feature>
<keyword evidence="5 11" id="KW-0028">Amino-acid biosynthesis</keyword>
<evidence type="ECO:0000256" key="14">
    <source>
        <dbReference type="PIRSR" id="PIRSR000382-3"/>
    </source>
</evidence>
<keyword evidence="8 11" id="KW-0677">Repeat</keyword>
<dbReference type="InterPro" id="IPR002629">
    <property type="entry name" value="Met_Synth_C/arc"/>
</dbReference>
<dbReference type="GO" id="GO:0009086">
    <property type="term" value="P:methionine biosynthetic process"/>
    <property type="evidence" value="ECO:0007669"/>
    <property type="project" value="UniProtKB-UniRule"/>
</dbReference>
<evidence type="ECO:0000256" key="2">
    <source>
        <dbReference type="ARBA" id="ARBA00004681"/>
    </source>
</evidence>
<feature type="binding site" evidence="12">
    <location>
        <position position="115"/>
    </location>
    <ligand>
        <name>5-methyltetrahydropteroyltri-L-glutamate</name>
        <dbReference type="ChEBI" id="CHEBI:58207"/>
    </ligand>
</feature>
<keyword evidence="4 11" id="KW-0489">Methyltransferase</keyword>
<evidence type="ECO:0000256" key="9">
    <source>
        <dbReference type="ARBA" id="ARBA00022833"/>
    </source>
</evidence>
<feature type="binding site" evidence="11 12">
    <location>
        <position position="482"/>
    </location>
    <ligand>
        <name>L-methionine</name>
        <dbReference type="ChEBI" id="CHEBI:57844"/>
    </ligand>
</feature>
<feature type="binding site" evidence="11 12">
    <location>
        <begin position="429"/>
        <end position="431"/>
    </location>
    <ligand>
        <name>L-methionine</name>
        <dbReference type="ChEBI" id="CHEBI:57844"/>
    </ligand>
</feature>
<dbReference type="GO" id="GO:0032259">
    <property type="term" value="P:methylation"/>
    <property type="evidence" value="ECO:0007669"/>
    <property type="project" value="UniProtKB-KW"/>
</dbReference>
<dbReference type="NCBIfam" id="TIGR01371">
    <property type="entry name" value="met_syn_B12ind"/>
    <property type="match status" value="1"/>
</dbReference>
<dbReference type="Pfam" id="PF01717">
    <property type="entry name" value="Meth_synt_2"/>
    <property type="match status" value="1"/>
</dbReference>
<feature type="binding site" evidence="11">
    <location>
        <position position="663"/>
    </location>
    <ligand>
        <name>Zn(2+)</name>
        <dbReference type="ChEBI" id="CHEBI:29105"/>
        <note>catalytic</note>
    </ligand>
</feature>
<feature type="region of interest" description="Disordered" evidence="15">
    <location>
        <begin position="758"/>
        <end position="780"/>
    </location>
</feature>
<evidence type="ECO:0000256" key="5">
    <source>
        <dbReference type="ARBA" id="ARBA00022605"/>
    </source>
</evidence>
<feature type="binding site" evidence="13">
    <location>
        <position position="724"/>
    </location>
    <ligand>
        <name>Zn(2+)</name>
        <dbReference type="ChEBI" id="CHEBI:29105"/>
        <label>1</label>
        <note>catalytic</note>
    </ligand>
</feature>
<evidence type="ECO:0000256" key="8">
    <source>
        <dbReference type="ARBA" id="ARBA00022737"/>
    </source>
</evidence>
<evidence type="ECO:0000256" key="12">
    <source>
        <dbReference type="PIRSR" id="PIRSR000382-1"/>
    </source>
</evidence>
<feature type="binding site" evidence="13">
    <location>
        <position position="639"/>
    </location>
    <ligand>
        <name>Zn(2+)</name>
        <dbReference type="ChEBI" id="CHEBI:29105"/>
        <label>1</label>
        <note>catalytic</note>
    </ligand>
</feature>
<dbReference type="GO" id="GO:0008270">
    <property type="term" value="F:zinc ion binding"/>
    <property type="evidence" value="ECO:0007669"/>
    <property type="project" value="InterPro"/>
</dbReference>
<feature type="compositionally biased region" description="Low complexity" evidence="15">
    <location>
        <begin position="758"/>
        <end position="770"/>
    </location>
</feature>
<feature type="binding site" evidence="11">
    <location>
        <position position="603"/>
    </location>
    <ligand>
        <name>5-methyltetrahydropteroyltri-L-glutamate</name>
        <dbReference type="ChEBI" id="CHEBI:58207"/>
    </ligand>
</feature>
<feature type="binding site" evidence="13">
    <location>
        <position position="663"/>
    </location>
    <ligand>
        <name>Zn(2+)</name>
        <dbReference type="ChEBI" id="CHEBI:29105"/>
        <label>1</label>
        <note>catalytic</note>
    </ligand>
</feature>
<dbReference type="Pfam" id="PF08267">
    <property type="entry name" value="Meth_synt_1"/>
    <property type="match status" value="1"/>
</dbReference>
<dbReference type="AlphaFoldDB" id="A0A318E823"/>
<evidence type="ECO:0000256" key="10">
    <source>
        <dbReference type="ARBA" id="ARBA00023167"/>
    </source>
</evidence>
<comment type="caution">
    <text evidence="18">The sequence shown here is derived from an EMBL/GenBank/DDBJ whole genome shotgun (WGS) entry which is preliminary data.</text>
</comment>
<reference evidence="18 19" key="1">
    <citation type="submission" date="2018-04" db="EMBL/GenBank/DDBJ databases">
        <title>Genomic Encyclopedia of Type Strains, Phase IV (KMG-IV): sequencing the most valuable type-strain genomes for metagenomic binning, comparative biology and taxonomic classification.</title>
        <authorList>
            <person name="Goeker M."/>
        </authorList>
    </citation>
    <scope>NUCLEOTIDE SEQUENCE [LARGE SCALE GENOMIC DNA]</scope>
    <source>
        <strain evidence="18 19">DSM 104150</strain>
    </source>
</reference>
<feature type="binding site" evidence="12">
    <location>
        <position position="19"/>
    </location>
    <ligand>
        <name>5-methyltetrahydropteroyltri-L-glutamate</name>
        <dbReference type="ChEBI" id="CHEBI:58207"/>
    </ligand>
</feature>
<evidence type="ECO:0000256" key="13">
    <source>
        <dbReference type="PIRSR" id="PIRSR000382-2"/>
    </source>
</evidence>
<dbReference type="InterPro" id="IPR006276">
    <property type="entry name" value="Cobalamin-indep_Met_synthase"/>
</dbReference>
<feature type="binding site" evidence="11 12">
    <location>
        <position position="597"/>
    </location>
    <ligand>
        <name>L-methionine</name>
        <dbReference type="ChEBI" id="CHEBI:57844"/>
    </ligand>
</feature>
<comment type="function">
    <text evidence="1 11">Catalyzes the transfer of a methyl group from 5-methyltetrahydrofolate to homocysteine resulting in methionine formation.</text>
</comment>
<protein>
    <recommendedName>
        <fullName evidence="11">5-methyltetrahydropteroyltriglutamate--homocysteine methyltransferase</fullName>
        <ecNumber evidence="11">2.1.1.14</ecNumber>
    </recommendedName>
    <alternativeName>
        <fullName evidence="11">Cobalamin-independent methionine synthase</fullName>
    </alternativeName>
    <alternativeName>
        <fullName evidence="11">Methionine synthase, vitamin-B12 independent isozyme</fullName>
    </alternativeName>
</protein>
<dbReference type="SUPFAM" id="SSF51726">
    <property type="entry name" value="UROD/MetE-like"/>
    <property type="match status" value="2"/>
</dbReference>
<evidence type="ECO:0000256" key="4">
    <source>
        <dbReference type="ARBA" id="ARBA00022603"/>
    </source>
</evidence>
<keyword evidence="19" id="KW-1185">Reference proteome</keyword>
<keyword evidence="6 11" id="KW-0808">Transferase</keyword>
<comment type="catalytic activity">
    <reaction evidence="11">
        <text>5-methyltetrahydropteroyltri-L-glutamate + L-homocysteine = tetrahydropteroyltri-L-glutamate + L-methionine</text>
        <dbReference type="Rhea" id="RHEA:21196"/>
        <dbReference type="ChEBI" id="CHEBI:57844"/>
        <dbReference type="ChEBI" id="CHEBI:58140"/>
        <dbReference type="ChEBI" id="CHEBI:58199"/>
        <dbReference type="ChEBI" id="CHEBI:58207"/>
        <dbReference type="EC" id="2.1.1.14"/>
    </reaction>
</comment>
<evidence type="ECO:0000256" key="1">
    <source>
        <dbReference type="ARBA" id="ARBA00002777"/>
    </source>
</evidence>
<proteinExistence type="inferred from homology"/>
<evidence type="ECO:0000256" key="15">
    <source>
        <dbReference type="SAM" id="MobiDB-lite"/>
    </source>
</evidence>
<evidence type="ECO:0000256" key="7">
    <source>
        <dbReference type="ARBA" id="ARBA00022723"/>
    </source>
</evidence>
<keyword evidence="9 11" id="KW-0862">Zinc</keyword>
<dbReference type="FunFam" id="3.20.20.210:FF:000002">
    <property type="entry name" value="5-methyltetrahydropteroyltriglutamate--homocysteine methyltransferase"/>
    <property type="match status" value="1"/>
</dbReference>
<feature type="binding site" evidence="13">
    <location>
        <position position="641"/>
    </location>
    <ligand>
        <name>Zn(2+)</name>
        <dbReference type="ChEBI" id="CHEBI:29105"/>
        <label>1</label>
        <note>catalytic</note>
    </ligand>
</feature>